<gene>
    <name evidence="1" type="ORF">SAMN05444271_15315</name>
</gene>
<dbReference type="EMBL" id="FNYR01000053">
    <property type="protein sequence ID" value="SEJ34980.1"/>
    <property type="molecule type" value="Genomic_DNA"/>
</dbReference>
<accession>A0A1H6YCS5</accession>
<name>A0A1H6YCS5_9EURY</name>
<evidence type="ECO:0000313" key="2">
    <source>
        <dbReference type="Proteomes" id="UP000198888"/>
    </source>
</evidence>
<proteinExistence type="predicted"/>
<dbReference type="AlphaFoldDB" id="A0A1H6YCS5"/>
<organism evidence="1 2">
    <name type="scientific">Halohasta litchfieldiae</name>
    <dbReference type="NCBI Taxonomy" id="1073996"/>
    <lineage>
        <taxon>Archaea</taxon>
        <taxon>Methanobacteriati</taxon>
        <taxon>Methanobacteriota</taxon>
        <taxon>Stenosarchaea group</taxon>
        <taxon>Halobacteria</taxon>
        <taxon>Halobacteriales</taxon>
        <taxon>Haloferacaceae</taxon>
        <taxon>Halohasta</taxon>
    </lineage>
</organism>
<reference evidence="1 2" key="1">
    <citation type="submission" date="2016-10" db="EMBL/GenBank/DDBJ databases">
        <authorList>
            <person name="de Groot N.N."/>
        </authorList>
    </citation>
    <scope>NUCLEOTIDE SEQUENCE [LARGE SCALE GENOMIC DNA]</scope>
    <source>
        <strain evidence="1 2">DSM 22187</strain>
    </source>
</reference>
<protein>
    <submittedName>
        <fullName evidence="1">Uncharacterized protein</fullName>
    </submittedName>
</protein>
<sequence>MGLGRTPTPPIFRDGSELLEHRKGTMAAANVFSRLERCTGIDVYPRVNLPQRPDLRLWSNGNQLARVEVLTAHRNTESWESKFEHWSQPKAGPTIWVFPNRQTMIRFWNHLVTHGFVELDGGRFGGNEKNWAPKRVNDRLHRTSEGAGKYNSIDACWTIAGLIEASLVDAFEFLKRSNIILRS</sequence>
<accession>A0A2H4PYY3</accession>
<keyword evidence="2" id="KW-1185">Reference proteome</keyword>
<dbReference type="Proteomes" id="UP000198888">
    <property type="component" value="Unassembled WGS sequence"/>
</dbReference>
<dbReference type="KEGG" id="hae:halTADL_0504"/>
<evidence type="ECO:0000313" key="1">
    <source>
        <dbReference type="EMBL" id="SEJ34980.1"/>
    </source>
</evidence>